<evidence type="ECO:0000313" key="2">
    <source>
        <dbReference type="EMBL" id="BDZ39420.1"/>
    </source>
</evidence>
<dbReference type="Proteomes" id="UP001321543">
    <property type="component" value="Chromosome"/>
</dbReference>
<keyword evidence="3" id="KW-1185">Reference proteome</keyword>
<proteinExistence type="predicted"/>
<evidence type="ECO:0000259" key="1">
    <source>
        <dbReference type="Pfam" id="PF06259"/>
    </source>
</evidence>
<dbReference type="InterPro" id="IPR010427">
    <property type="entry name" value="DUF1023"/>
</dbReference>
<reference evidence="3" key="1">
    <citation type="journal article" date="2019" name="Int. J. Syst. Evol. Microbiol.">
        <title>The Global Catalogue of Microorganisms (GCM) 10K type strain sequencing project: providing services to taxonomists for standard genome sequencing and annotation.</title>
        <authorList>
            <consortium name="The Broad Institute Genomics Platform"/>
            <consortium name="The Broad Institute Genome Sequencing Center for Infectious Disease"/>
            <person name="Wu L."/>
            <person name="Ma J."/>
        </authorList>
    </citation>
    <scope>NUCLEOTIDE SEQUENCE [LARGE SCALE GENOMIC DNA]</scope>
    <source>
        <strain evidence="3">NBRC 106310</strain>
    </source>
</reference>
<dbReference type="EMBL" id="AP027728">
    <property type="protein sequence ID" value="BDZ39420.1"/>
    <property type="molecule type" value="Genomic_DNA"/>
</dbReference>
<sequence>MIDELRAELARPDLPPATQQKLSTLLTVLENDPQAHLESLAMVDPGPHAVIAFGDVDSADLIVFLLHGIETDLAQLPGWADAAQRLCADIIRSCVARGEPRQVAVIAWFAWDSGTHVSALATKHATVGAARLAVDIDRLEPRNPHAHVALVTYSYSSTLLGEVFAMNLGEDVRTAFSIASAGVTHAARVALTDAIARGDLVLYATEGANDSIAPLGRLGQHPVDPRDIPGAIVYECDGGEAPGVDGGAVIGAAVEGHASQTSVDDHGRHIGYFDEHAQGYLTLVARLADAAVTRPHAS</sequence>
<gene>
    <name evidence="2" type="ORF">GCM10025863_20340</name>
</gene>
<dbReference type="Pfam" id="PF06259">
    <property type="entry name" value="Abhydrolase_8"/>
    <property type="match status" value="1"/>
</dbReference>
<organism evidence="2 3">
    <name type="scientific">Microbacterium suwonense</name>
    <dbReference type="NCBI Taxonomy" id="683047"/>
    <lineage>
        <taxon>Bacteria</taxon>
        <taxon>Bacillati</taxon>
        <taxon>Actinomycetota</taxon>
        <taxon>Actinomycetes</taxon>
        <taxon>Micrococcales</taxon>
        <taxon>Microbacteriaceae</taxon>
        <taxon>Microbacterium</taxon>
    </lineage>
</organism>
<feature type="domain" description="DUF1023" evidence="1">
    <location>
        <begin position="48"/>
        <end position="217"/>
    </location>
</feature>
<protein>
    <recommendedName>
        <fullName evidence="1">DUF1023 domain-containing protein</fullName>
    </recommendedName>
</protein>
<accession>A0ABM8FUV8</accession>
<evidence type="ECO:0000313" key="3">
    <source>
        <dbReference type="Proteomes" id="UP001321543"/>
    </source>
</evidence>
<dbReference type="RefSeq" id="WP_286299542.1">
    <property type="nucleotide sequence ID" value="NZ_AP027728.1"/>
</dbReference>
<name>A0ABM8FUV8_9MICO</name>